<evidence type="ECO:0000256" key="1">
    <source>
        <dbReference type="SAM" id="Phobius"/>
    </source>
</evidence>
<dbReference type="OrthoDB" id="10063141at2759"/>
<keyword evidence="1" id="KW-0812">Transmembrane</keyword>
<dbReference type="Proteomes" id="UP000024635">
    <property type="component" value="Unassembled WGS sequence"/>
</dbReference>
<evidence type="ECO:0000313" key="3">
    <source>
        <dbReference type="Proteomes" id="UP000024635"/>
    </source>
</evidence>
<gene>
    <name evidence="2" type="primary">Acey_s0372.g162</name>
    <name evidence="2" type="ORF">Y032_0372g162</name>
</gene>
<evidence type="ECO:0000313" key="2">
    <source>
        <dbReference type="EMBL" id="EYB81893.1"/>
    </source>
</evidence>
<feature type="transmembrane region" description="Helical" evidence="1">
    <location>
        <begin position="12"/>
        <end position="31"/>
    </location>
</feature>
<keyword evidence="1" id="KW-1133">Transmembrane helix</keyword>
<accession>A0A016RU73</accession>
<dbReference type="AlphaFoldDB" id="A0A016RU73"/>
<organism evidence="2 3">
    <name type="scientific">Ancylostoma ceylanicum</name>
    <dbReference type="NCBI Taxonomy" id="53326"/>
    <lineage>
        <taxon>Eukaryota</taxon>
        <taxon>Metazoa</taxon>
        <taxon>Ecdysozoa</taxon>
        <taxon>Nematoda</taxon>
        <taxon>Chromadorea</taxon>
        <taxon>Rhabditida</taxon>
        <taxon>Rhabditina</taxon>
        <taxon>Rhabditomorpha</taxon>
        <taxon>Strongyloidea</taxon>
        <taxon>Ancylostomatidae</taxon>
        <taxon>Ancylostomatinae</taxon>
        <taxon>Ancylostoma</taxon>
    </lineage>
</organism>
<proteinExistence type="predicted"/>
<name>A0A016RU73_9BILA</name>
<sequence length="114" mass="12488">MACVAVHSHLLYGLLIVYIMIVITLFCSQLYDLSPKSPVVDDGTDNTTIDVEAFKVMMSLIVHIICTACLTICLMANNIATCAKSLPPIVVRGFFPAFNNEAIVAIEKRTRDVP</sequence>
<dbReference type="EMBL" id="JARK01001708">
    <property type="protein sequence ID" value="EYB81893.1"/>
    <property type="molecule type" value="Genomic_DNA"/>
</dbReference>
<protein>
    <submittedName>
        <fullName evidence="2">Uncharacterized protein</fullName>
    </submittedName>
</protein>
<keyword evidence="1" id="KW-0472">Membrane</keyword>
<feature type="transmembrane region" description="Helical" evidence="1">
    <location>
        <begin position="56"/>
        <end position="76"/>
    </location>
</feature>
<keyword evidence="3" id="KW-1185">Reference proteome</keyword>
<comment type="caution">
    <text evidence="2">The sequence shown here is derived from an EMBL/GenBank/DDBJ whole genome shotgun (WGS) entry which is preliminary data.</text>
</comment>
<reference evidence="3" key="1">
    <citation type="journal article" date="2015" name="Nat. Genet.">
        <title>The genome and transcriptome of the zoonotic hookworm Ancylostoma ceylanicum identify infection-specific gene families.</title>
        <authorList>
            <person name="Schwarz E.M."/>
            <person name="Hu Y."/>
            <person name="Antoshechkin I."/>
            <person name="Miller M.M."/>
            <person name="Sternberg P.W."/>
            <person name="Aroian R.V."/>
        </authorList>
    </citation>
    <scope>NUCLEOTIDE SEQUENCE</scope>
    <source>
        <strain evidence="3">HY135</strain>
    </source>
</reference>